<accession>A0A182YHF2</accession>
<evidence type="ECO:0000256" key="10">
    <source>
        <dbReference type="SAM" id="MobiDB-lite"/>
    </source>
</evidence>
<dbReference type="SUPFAM" id="SSF50494">
    <property type="entry name" value="Trypsin-like serine proteases"/>
    <property type="match status" value="1"/>
</dbReference>
<reference evidence="11" key="2">
    <citation type="submission" date="2020-05" db="UniProtKB">
        <authorList>
            <consortium name="EnsemblMetazoa"/>
        </authorList>
    </citation>
    <scope>IDENTIFICATION</scope>
    <source>
        <strain evidence="11">Indian</strain>
    </source>
</reference>
<proteinExistence type="inferred from homology"/>
<keyword evidence="4" id="KW-0732">Signal</keyword>
<dbReference type="InterPro" id="IPR001254">
    <property type="entry name" value="Trypsin_dom"/>
</dbReference>
<dbReference type="InterPro" id="IPR043504">
    <property type="entry name" value="Peptidase_S1_PA_chymotrypsin"/>
</dbReference>
<name>A0A182YHF2_ANOST</name>
<dbReference type="VEuPathDB" id="VectorBase:ASTEI07888"/>
<evidence type="ECO:0000256" key="3">
    <source>
        <dbReference type="ARBA" id="ARBA00022670"/>
    </source>
</evidence>
<dbReference type="PANTHER" id="PTHR24276:SF97">
    <property type="entry name" value="GH13245P2-RELATED"/>
    <property type="match status" value="1"/>
</dbReference>
<feature type="compositionally biased region" description="Basic and acidic residues" evidence="10">
    <location>
        <begin position="11"/>
        <end position="21"/>
    </location>
</feature>
<evidence type="ECO:0000256" key="6">
    <source>
        <dbReference type="ARBA" id="ARBA00022825"/>
    </source>
</evidence>
<evidence type="ECO:0000313" key="11">
    <source>
        <dbReference type="EnsemblMetazoa" id="ASTEI07888-PA"/>
    </source>
</evidence>
<dbReference type="Pfam" id="PF00089">
    <property type="entry name" value="Trypsin"/>
    <property type="match status" value="1"/>
</dbReference>
<evidence type="ECO:0000256" key="2">
    <source>
        <dbReference type="ARBA" id="ARBA00022525"/>
    </source>
</evidence>
<evidence type="ECO:0000256" key="8">
    <source>
        <dbReference type="ARBA" id="ARBA00023157"/>
    </source>
</evidence>
<feature type="compositionally biased region" description="Polar residues" evidence="10">
    <location>
        <begin position="67"/>
        <end position="77"/>
    </location>
</feature>
<dbReference type="InterPro" id="IPR050430">
    <property type="entry name" value="Peptidase_S1"/>
</dbReference>
<dbReference type="GO" id="GO:0004252">
    <property type="term" value="F:serine-type endopeptidase activity"/>
    <property type="evidence" value="ECO:0007669"/>
    <property type="project" value="InterPro"/>
</dbReference>
<feature type="region of interest" description="Disordered" evidence="10">
    <location>
        <begin position="1"/>
        <end position="30"/>
    </location>
</feature>
<dbReference type="GO" id="GO:0005576">
    <property type="term" value="C:extracellular region"/>
    <property type="evidence" value="ECO:0007669"/>
    <property type="project" value="UniProtKB-SubCell"/>
</dbReference>
<keyword evidence="7" id="KW-0865">Zymogen</keyword>
<dbReference type="EnsemblMetazoa" id="ASTEI07888-RA">
    <property type="protein sequence ID" value="ASTEI07888-PA"/>
    <property type="gene ID" value="ASTEI07888"/>
</dbReference>
<feature type="region of interest" description="Disordered" evidence="10">
    <location>
        <begin position="54"/>
        <end position="77"/>
    </location>
</feature>
<evidence type="ECO:0000256" key="5">
    <source>
        <dbReference type="ARBA" id="ARBA00022801"/>
    </source>
</evidence>
<evidence type="ECO:0000256" key="4">
    <source>
        <dbReference type="ARBA" id="ARBA00022729"/>
    </source>
</evidence>
<reference evidence="12" key="1">
    <citation type="journal article" date="2014" name="Genome Biol.">
        <title>Genome analysis of a major urban malaria vector mosquito, Anopheles stephensi.</title>
        <authorList>
            <person name="Jiang X."/>
            <person name="Peery A."/>
            <person name="Hall A.B."/>
            <person name="Sharma A."/>
            <person name="Chen X.G."/>
            <person name="Waterhouse R.M."/>
            <person name="Komissarov A."/>
            <person name="Riehle M.M."/>
            <person name="Shouche Y."/>
            <person name="Sharakhova M.V."/>
            <person name="Lawson D."/>
            <person name="Pakpour N."/>
            <person name="Arensburger P."/>
            <person name="Davidson V.L."/>
            <person name="Eiglmeier K."/>
            <person name="Emrich S."/>
            <person name="George P."/>
            <person name="Kennedy R.C."/>
            <person name="Mane S.P."/>
            <person name="Maslen G."/>
            <person name="Oringanje C."/>
            <person name="Qi Y."/>
            <person name="Settlage R."/>
            <person name="Tojo M."/>
            <person name="Tubio J.M."/>
            <person name="Unger M.F."/>
            <person name="Wang B."/>
            <person name="Vernick K.D."/>
            <person name="Ribeiro J.M."/>
            <person name="James A.A."/>
            <person name="Michel K."/>
            <person name="Riehle M.A."/>
            <person name="Luckhart S."/>
            <person name="Sharakhov I.V."/>
            <person name="Tu Z."/>
        </authorList>
    </citation>
    <scope>NUCLEOTIDE SEQUENCE [LARGE SCALE GENOMIC DNA]</scope>
    <source>
        <strain evidence="12">Indian</strain>
    </source>
</reference>
<comment type="subcellular location">
    <subcellularLocation>
        <location evidence="1">Secreted</location>
    </subcellularLocation>
</comment>
<keyword evidence="8" id="KW-1015">Disulfide bond</keyword>
<dbReference type="GO" id="GO:0006508">
    <property type="term" value="P:proteolysis"/>
    <property type="evidence" value="ECO:0007669"/>
    <property type="project" value="UniProtKB-KW"/>
</dbReference>
<dbReference type="Gene3D" id="2.40.10.10">
    <property type="entry name" value="Trypsin-like serine proteases"/>
    <property type="match status" value="2"/>
</dbReference>
<organism evidence="11 12">
    <name type="scientific">Anopheles stephensi</name>
    <name type="common">Indo-Pakistan malaria mosquito</name>
    <dbReference type="NCBI Taxonomy" id="30069"/>
    <lineage>
        <taxon>Eukaryota</taxon>
        <taxon>Metazoa</taxon>
        <taxon>Ecdysozoa</taxon>
        <taxon>Arthropoda</taxon>
        <taxon>Hexapoda</taxon>
        <taxon>Insecta</taxon>
        <taxon>Pterygota</taxon>
        <taxon>Neoptera</taxon>
        <taxon>Endopterygota</taxon>
        <taxon>Diptera</taxon>
        <taxon>Nematocera</taxon>
        <taxon>Culicoidea</taxon>
        <taxon>Culicidae</taxon>
        <taxon>Anophelinae</taxon>
        <taxon>Anopheles</taxon>
    </lineage>
</organism>
<protein>
    <submittedName>
        <fullName evidence="11">Uncharacterized protein</fullName>
    </submittedName>
</protein>
<keyword evidence="2" id="KW-0964">Secreted</keyword>
<evidence type="ECO:0000313" key="12">
    <source>
        <dbReference type="Proteomes" id="UP000076408"/>
    </source>
</evidence>
<dbReference type="VEuPathDB" id="VectorBase:ASTEI20_037503"/>
<dbReference type="FunFam" id="2.40.10.10:FF:000002">
    <property type="entry name" value="Transmembrane protease serine"/>
    <property type="match status" value="1"/>
</dbReference>
<dbReference type="InterPro" id="IPR009003">
    <property type="entry name" value="Peptidase_S1_PA"/>
</dbReference>
<evidence type="ECO:0000256" key="9">
    <source>
        <dbReference type="ARBA" id="ARBA00024195"/>
    </source>
</evidence>
<dbReference type="STRING" id="30069.A0A182YHF2"/>
<keyword evidence="12" id="KW-1185">Reference proteome</keyword>
<evidence type="ECO:0000256" key="7">
    <source>
        <dbReference type="ARBA" id="ARBA00023145"/>
    </source>
</evidence>
<dbReference type="VEuPathDB" id="VectorBase:ASTE010949"/>
<dbReference type="PROSITE" id="PS50240">
    <property type="entry name" value="TRYPSIN_DOM"/>
    <property type="match status" value="1"/>
</dbReference>
<dbReference type="AlphaFoldDB" id="A0A182YHF2"/>
<dbReference type="Proteomes" id="UP000076408">
    <property type="component" value="Unassembled WGS sequence"/>
</dbReference>
<dbReference type="PANTHER" id="PTHR24276">
    <property type="entry name" value="POLYSERASE-RELATED"/>
    <property type="match status" value="1"/>
</dbReference>
<keyword evidence="6" id="KW-0720">Serine protease</keyword>
<evidence type="ECO:0000256" key="1">
    <source>
        <dbReference type="ARBA" id="ARBA00004613"/>
    </source>
</evidence>
<dbReference type="SMART" id="SM00020">
    <property type="entry name" value="Tryp_SPc"/>
    <property type="match status" value="1"/>
</dbReference>
<comment type="similarity">
    <text evidence="9">Belongs to the peptidase S1 family. CLIP subfamily.</text>
</comment>
<dbReference type="CDD" id="cd00190">
    <property type="entry name" value="Tryp_SPc"/>
    <property type="match status" value="1"/>
</dbReference>
<keyword evidence="5" id="KW-0378">Hydrolase</keyword>
<dbReference type="VEuPathDB" id="VectorBase:ASTE010951"/>
<keyword evidence="3" id="KW-0645">Protease</keyword>
<dbReference type="VEuPathDB" id="VectorBase:ASTEI20_034155"/>
<sequence length="320" mass="35214">GDDPVHVISTTEERRREKPPDYDTVAAAPPSYDDAIKLDPAALLRLSKGSNITSSSNSNTNYLPTAHPSSSQTLNNGTSVSAFHRRVRNSVEPNSWRPCSSYRIIPISSFGTGVEYSCVRWINNYQSMDINGRTLDTIPRYMNVRVGSEFYNANGSMYGVMLAITHPDHVPYSWIMDFALLQLNDSLVFSAFVQPVALASHPDDLLYDRDCVVTGWGRTLNEEESFEQLRAVEIPLVSRELCNVTYEGKIDTAMVCAGDYINGGKGSCAYDSGGPLVCAGVQVGIVSWGKGCALVGYPEVYSNVLYARKWVEDVIKGLIK</sequence>